<reference evidence="3" key="1">
    <citation type="journal article" date="2019" name="Int. J. Syst. Evol. Microbiol.">
        <title>The Global Catalogue of Microorganisms (GCM) 10K type strain sequencing project: providing services to taxonomists for standard genome sequencing and annotation.</title>
        <authorList>
            <consortium name="The Broad Institute Genomics Platform"/>
            <consortium name="The Broad Institute Genome Sequencing Center for Infectious Disease"/>
            <person name="Wu L."/>
            <person name="Ma J."/>
        </authorList>
    </citation>
    <scope>NUCLEOTIDE SEQUENCE [LARGE SCALE GENOMIC DNA]</scope>
    <source>
        <strain evidence="3">CCM 7526</strain>
    </source>
</reference>
<feature type="chain" id="PRO_5046322456" description="PknH-like extracellular domain-containing protein" evidence="1">
    <location>
        <begin position="27"/>
        <end position="387"/>
    </location>
</feature>
<keyword evidence="1" id="KW-0732">Signal</keyword>
<dbReference type="RefSeq" id="WP_317793429.1">
    <property type="nucleotide sequence ID" value="NZ_AP028461.1"/>
</dbReference>
<evidence type="ECO:0008006" key="4">
    <source>
        <dbReference type="Google" id="ProtNLM"/>
    </source>
</evidence>
<protein>
    <recommendedName>
        <fullName evidence="4">PknH-like extracellular domain-containing protein</fullName>
    </recommendedName>
</protein>
<accession>A0ABW4A7F2</accession>
<dbReference type="EMBL" id="JBHTMK010000018">
    <property type="protein sequence ID" value="MFD1366670.1"/>
    <property type="molecule type" value="Genomic_DNA"/>
</dbReference>
<organism evidence="2 3">
    <name type="scientific">Actinoplanes sichuanensis</name>
    <dbReference type="NCBI Taxonomy" id="512349"/>
    <lineage>
        <taxon>Bacteria</taxon>
        <taxon>Bacillati</taxon>
        <taxon>Actinomycetota</taxon>
        <taxon>Actinomycetes</taxon>
        <taxon>Micromonosporales</taxon>
        <taxon>Micromonosporaceae</taxon>
        <taxon>Actinoplanes</taxon>
    </lineage>
</organism>
<proteinExistence type="predicted"/>
<comment type="caution">
    <text evidence="2">The sequence shown here is derived from an EMBL/GenBank/DDBJ whole genome shotgun (WGS) entry which is preliminary data.</text>
</comment>
<dbReference type="Proteomes" id="UP001597183">
    <property type="component" value="Unassembled WGS sequence"/>
</dbReference>
<evidence type="ECO:0000313" key="2">
    <source>
        <dbReference type="EMBL" id="MFD1366670.1"/>
    </source>
</evidence>
<feature type="signal peptide" evidence="1">
    <location>
        <begin position="1"/>
        <end position="26"/>
    </location>
</feature>
<name>A0ABW4A7F2_9ACTN</name>
<sequence>MRRIIALTCAAPVLAVAVAVTGTAAATDASVPAPAASPPLGDEYYTASDLNRGLIDVADLPKGYTRLDGDAVGPIDVLDTDACSVAGFSEFGHTGSIEITAVRRAFRNTDGSVLALQLLAYGPDAIARWIGYTADPPTKCPVVTGEGYTISNTRLPLPDVGLQAAGMVRVSRYEQGVPSRRHSAVVGWGPVVLTIEETRTTEADQNRFVDIVRSAARRVPEIAAGPSLDDLRKGLLTLADLPAGFRTVADDTVESRTVLTEHDCHGALQRFGDTRPAVRRTFAKGDAAVSVMVGINADASGIISVMQRRIGECPVTPAGKVAEPPAIATDMTVGGIVYQDEPPRLRGITGYREVISDVRVTMTDGIDLAAAEEIRETALRATWKIYR</sequence>
<evidence type="ECO:0000313" key="3">
    <source>
        <dbReference type="Proteomes" id="UP001597183"/>
    </source>
</evidence>
<evidence type="ECO:0000256" key="1">
    <source>
        <dbReference type="SAM" id="SignalP"/>
    </source>
</evidence>
<keyword evidence="3" id="KW-1185">Reference proteome</keyword>
<gene>
    <name evidence="2" type="ORF">ACFQ5G_15055</name>
</gene>